<keyword evidence="2" id="KW-1185">Reference proteome</keyword>
<dbReference type="Proteomes" id="UP000719267">
    <property type="component" value="Unassembled WGS sequence"/>
</dbReference>
<protein>
    <recommendedName>
        <fullName evidence="3">Lipoprotein</fullName>
    </recommendedName>
</protein>
<accession>A0ABS6W2Y5</accession>
<sequence length="275" mass="30408">MNKLYLYTIIALSFITLSSCHHDDPNEDKFDSDSNSGWINFETASTQTTDKMSSISIPVEQNSETNSETTKINFLVESLEGTAPNEILGNFTATINKDELDGELIIPITKTEDSYTVQITILNSNKKNLKIGLDEEPTNKYPITHSLTVCDDTIKTETSYLGSSFVQGDLASSFEINLMNVEGESDVYKLSTAWGDNFVANVTGNDDLQGMFLYEALLYVNEDNSIIIEALDPENTGLFQGGSGSYDACTRTFTYSLNQTLFTSNFLVDVTLVTQ</sequence>
<dbReference type="EMBL" id="JAHWDF010000010">
    <property type="protein sequence ID" value="MBW2962226.1"/>
    <property type="molecule type" value="Genomic_DNA"/>
</dbReference>
<name>A0ABS6W2Y5_9FLAO</name>
<evidence type="ECO:0000313" key="1">
    <source>
        <dbReference type="EMBL" id="MBW2962226.1"/>
    </source>
</evidence>
<gene>
    <name evidence="1" type="ORF">KW502_10480</name>
</gene>
<evidence type="ECO:0000313" key="2">
    <source>
        <dbReference type="Proteomes" id="UP000719267"/>
    </source>
</evidence>
<dbReference type="RefSeq" id="WP_219040505.1">
    <property type="nucleotide sequence ID" value="NZ_JAHWDF010000010.1"/>
</dbReference>
<organism evidence="1 2">
    <name type="scientific">Mesonia aestuariivivens</name>
    <dbReference type="NCBI Taxonomy" id="2796128"/>
    <lineage>
        <taxon>Bacteria</taxon>
        <taxon>Pseudomonadati</taxon>
        <taxon>Bacteroidota</taxon>
        <taxon>Flavobacteriia</taxon>
        <taxon>Flavobacteriales</taxon>
        <taxon>Flavobacteriaceae</taxon>
        <taxon>Mesonia</taxon>
    </lineage>
</organism>
<reference evidence="1 2" key="1">
    <citation type="submission" date="2021-07" db="EMBL/GenBank/DDBJ databases">
        <title>Mesonia aestuariivivens sp. nov., isolated from a tidal flat.</title>
        <authorList>
            <person name="Kim Y.-O."/>
            <person name="Yoon J.-H."/>
        </authorList>
    </citation>
    <scope>NUCLEOTIDE SEQUENCE [LARGE SCALE GENOMIC DNA]</scope>
    <source>
        <strain evidence="1 2">JHPTF-M18</strain>
    </source>
</reference>
<evidence type="ECO:0008006" key="3">
    <source>
        <dbReference type="Google" id="ProtNLM"/>
    </source>
</evidence>
<dbReference type="PROSITE" id="PS51257">
    <property type="entry name" value="PROKAR_LIPOPROTEIN"/>
    <property type="match status" value="1"/>
</dbReference>
<proteinExistence type="predicted"/>
<comment type="caution">
    <text evidence="1">The sequence shown here is derived from an EMBL/GenBank/DDBJ whole genome shotgun (WGS) entry which is preliminary data.</text>
</comment>